<name>A0A0A9BY91_ARUDO</name>
<sequence length="35" mass="3890">MIRLVRGLTFCCPTATILSAEQANSYHTRIIHSNA</sequence>
<evidence type="ECO:0000313" key="1">
    <source>
        <dbReference type="EMBL" id="JAD68291.1"/>
    </source>
</evidence>
<reference evidence="1" key="2">
    <citation type="journal article" date="2015" name="Data Brief">
        <title>Shoot transcriptome of the giant reed, Arundo donax.</title>
        <authorList>
            <person name="Barrero R.A."/>
            <person name="Guerrero F.D."/>
            <person name="Moolhuijzen P."/>
            <person name="Goolsby J.A."/>
            <person name="Tidwell J."/>
            <person name="Bellgard S.E."/>
            <person name="Bellgard M.I."/>
        </authorList>
    </citation>
    <scope>NUCLEOTIDE SEQUENCE</scope>
    <source>
        <tissue evidence="1">Shoot tissue taken approximately 20 cm above the soil surface</tissue>
    </source>
</reference>
<proteinExistence type="predicted"/>
<protein>
    <submittedName>
        <fullName evidence="1">Uncharacterized protein</fullName>
    </submittedName>
</protein>
<dbReference type="AlphaFoldDB" id="A0A0A9BY91"/>
<reference evidence="1" key="1">
    <citation type="submission" date="2014-09" db="EMBL/GenBank/DDBJ databases">
        <authorList>
            <person name="Magalhaes I.L.F."/>
            <person name="Oliveira U."/>
            <person name="Santos F.R."/>
            <person name="Vidigal T.H.D.A."/>
            <person name="Brescovit A.D."/>
            <person name="Santos A.J."/>
        </authorList>
    </citation>
    <scope>NUCLEOTIDE SEQUENCE</scope>
    <source>
        <tissue evidence="1">Shoot tissue taken approximately 20 cm above the soil surface</tissue>
    </source>
</reference>
<accession>A0A0A9BY91</accession>
<dbReference type="EMBL" id="GBRH01229604">
    <property type="protein sequence ID" value="JAD68291.1"/>
    <property type="molecule type" value="Transcribed_RNA"/>
</dbReference>
<organism evidence="1">
    <name type="scientific">Arundo donax</name>
    <name type="common">Giant reed</name>
    <name type="synonym">Donax arundinaceus</name>
    <dbReference type="NCBI Taxonomy" id="35708"/>
    <lineage>
        <taxon>Eukaryota</taxon>
        <taxon>Viridiplantae</taxon>
        <taxon>Streptophyta</taxon>
        <taxon>Embryophyta</taxon>
        <taxon>Tracheophyta</taxon>
        <taxon>Spermatophyta</taxon>
        <taxon>Magnoliopsida</taxon>
        <taxon>Liliopsida</taxon>
        <taxon>Poales</taxon>
        <taxon>Poaceae</taxon>
        <taxon>PACMAD clade</taxon>
        <taxon>Arundinoideae</taxon>
        <taxon>Arundineae</taxon>
        <taxon>Arundo</taxon>
    </lineage>
</organism>